<comment type="caution">
    <text evidence="2">The sequence shown here is derived from an EMBL/GenBank/DDBJ whole genome shotgun (WGS) entry which is preliminary data.</text>
</comment>
<accession>A0A8H6CM68</accession>
<feature type="region of interest" description="Disordered" evidence="1">
    <location>
        <begin position="219"/>
        <end position="243"/>
    </location>
</feature>
<dbReference type="EMBL" id="JACCJB010000007">
    <property type="protein sequence ID" value="KAF6225806.1"/>
    <property type="molecule type" value="Genomic_DNA"/>
</dbReference>
<evidence type="ECO:0000313" key="2">
    <source>
        <dbReference type="EMBL" id="KAF6225806.1"/>
    </source>
</evidence>
<name>A0A8H6CM68_9LECA</name>
<dbReference type="RefSeq" id="XP_037154515.1">
    <property type="nucleotide sequence ID" value="XM_037300667.1"/>
</dbReference>
<sequence length="512" mass="56353">MTTKKEIQVLLRFLSQDARIPLPTAMSKIKELQSANLTRQDSDSLAKSSITAIQAIFTDEKLAKQVLSAAKRITKKRGREPGDPSSESPAKRKKTVSTGDVATPAAIEESLALPKSDADEEELAKIIVHTNRAPLVLAFATKLLEFTMPSQPLSSRLSLAQAVVSVNARTKALSLGIEKGTSAENDGWGQGQPKIRVMGRSIRVMKRWGYEWKEKPEAAGNLKETSDAMDSQKTLKQDSEADDEPALWGLDLEALRSSNGPLVSGAQGAEGSGLPIYTAQSARAYLLKSFASVPSPTDEASSPKKKSAAMLKVEKQWNLGLVLRALDLVFQSWALLDREELDKRAWAWYVAVRPEVENGVAGWGGKGEQMEKLCIWGNHQNREFLDISGGQSEPSKIGPRPIPSALAPDVGHFYFLFDSGKNLFLRCRPMRTTIFVPIFPSEQSNGGVAIFFQEMKIFLHSDENPETTDDTVKEIPDELRSHLSKSPELSYLSSWKHLPQLHAGFACKRNVT</sequence>
<keyword evidence="3" id="KW-1185">Reference proteome</keyword>
<evidence type="ECO:0000313" key="3">
    <source>
        <dbReference type="Proteomes" id="UP000593566"/>
    </source>
</evidence>
<evidence type="ECO:0000256" key="1">
    <source>
        <dbReference type="SAM" id="MobiDB-lite"/>
    </source>
</evidence>
<organism evidence="2 3">
    <name type="scientific">Letharia lupina</name>
    <dbReference type="NCBI Taxonomy" id="560253"/>
    <lineage>
        <taxon>Eukaryota</taxon>
        <taxon>Fungi</taxon>
        <taxon>Dikarya</taxon>
        <taxon>Ascomycota</taxon>
        <taxon>Pezizomycotina</taxon>
        <taxon>Lecanoromycetes</taxon>
        <taxon>OSLEUM clade</taxon>
        <taxon>Lecanoromycetidae</taxon>
        <taxon>Lecanorales</taxon>
        <taxon>Lecanorineae</taxon>
        <taxon>Parmeliaceae</taxon>
        <taxon>Letharia</taxon>
    </lineage>
</organism>
<gene>
    <name evidence="2" type="ORF">HO133_009808</name>
</gene>
<protein>
    <submittedName>
        <fullName evidence="2">Uncharacterized protein</fullName>
    </submittedName>
</protein>
<proteinExistence type="predicted"/>
<dbReference type="GeneID" id="59338203"/>
<dbReference type="AlphaFoldDB" id="A0A8H6CM68"/>
<dbReference type="Proteomes" id="UP000593566">
    <property type="component" value="Unassembled WGS sequence"/>
</dbReference>
<reference evidence="2 3" key="1">
    <citation type="journal article" date="2020" name="Genomics">
        <title>Complete, high-quality genomes from long-read metagenomic sequencing of two wolf lichen thalli reveals enigmatic genome architecture.</title>
        <authorList>
            <person name="McKenzie S.K."/>
            <person name="Walston R.F."/>
            <person name="Allen J.L."/>
        </authorList>
    </citation>
    <scope>NUCLEOTIDE SEQUENCE [LARGE SCALE GENOMIC DNA]</scope>
    <source>
        <strain evidence="2">WasteWater1</strain>
    </source>
</reference>
<feature type="region of interest" description="Disordered" evidence="1">
    <location>
        <begin position="72"/>
        <end position="101"/>
    </location>
</feature>